<keyword evidence="1" id="KW-0812">Transmembrane</keyword>
<keyword evidence="1" id="KW-1133">Transmembrane helix</keyword>
<dbReference type="AlphaFoldDB" id="A0A1G2TIC7"/>
<sequence length="286" mass="32274">MDPKETPLKQIRTFQGDVAEALKRQQESLVSIQRAEHLKNPTQSDTSGTLQDSDKKKKEFFFLFLGSLLLFALGIFGARYTYDEFLGKVSTPTIDTPANRFLSPNTEISLEPKLDSRSTLIDTLKSAVENVPQGELRHIILKQKTGVRESLISASEFLRTLESRAPESLIRAFDPSFMFGALGKSTFLIIKLSSFENAFAGMLSWEKNLGQDIGPLFATAELLKNISHESVFTDVTDKNKDVRALMLENQPILLYSFLDNNMLIITDSFESLRTLIDRLTREKLSR</sequence>
<protein>
    <submittedName>
        <fullName evidence="2">Uncharacterized protein</fullName>
    </submittedName>
</protein>
<evidence type="ECO:0000256" key="1">
    <source>
        <dbReference type="SAM" id="Phobius"/>
    </source>
</evidence>
<gene>
    <name evidence="2" type="ORF">A3C70_02560</name>
</gene>
<accession>A0A1G2TIC7</accession>
<proteinExistence type="predicted"/>
<reference evidence="2 3" key="1">
    <citation type="journal article" date="2016" name="Nat. Commun.">
        <title>Thousands of microbial genomes shed light on interconnected biogeochemical processes in an aquifer system.</title>
        <authorList>
            <person name="Anantharaman K."/>
            <person name="Brown C.T."/>
            <person name="Hug L.A."/>
            <person name="Sharon I."/>
            <person name="Castelle C.J."/>
            <person name="Probst A.J."/>
            <person name="Thomas B.C."/>
            <person name="Singh A."/>
            <person name="Wilkins M.J."/>
            <person name="Karaoz U."/>
            <person name="Brodie E.L."/>
            <person name="Williams K.H."/>
            <person name="Hubbard S.S."/>
            <person name="Banfield J.F."/>
        </authorList>
    </citation>
    <scope>NUCLEOTIDE SEQUENCE [LARGE SCALE GENOMIC DNA]</scope>
</reference>
<name>A0A1G2TIC7_9BACT</name>
<dbReference type="EMBL" id="MHVR01000002">
    <property type="protein sequence ID" value="OHA97037.1"/>
    <property type="molecule type" value="Genomic_DNA"/>
</dbReference>
<organism evidence="2 3">
    <name type="scientific">Candidatus Zambryskibacteria bacterium RIFCSPHIGHO2_02_FULL_43_14</name>
    <dbReference type="NCBI Taxonomy" id="1802748"/>
    <lineage>
        <taxon>Bacteria</taxon>
        <taxon>Candidatus Zambryskiibacteriota</taxon>
    </lineage>
</organism>
<evidence type="ECO:0000313" key="2">
    <source>
        <dbReference type="EMBL" id="OHA97037.1"/>
    </source>
</evidence>
<comment type="caution">
    <text evidence="2">The sequence shown here is derived from an EMBL/GenBank/DDBJ whole genome shotgun (WGS) entry which is preliminary data.</text>
</comment>
<feature type="transmembrane region" description="Helical" evidence="1">
    <location>
        <begin position="60"/>
        <end position="82"/>
    </location>
</feature>
<dbReference type="Proteomes" id="UP000178175">
    <property type="component" value="Unassembled WGS sequence"/>
</dbReference>
<evidence type="ECO:0000313" key="3">
    <source>
        <dbReference type="Proteomes" id="UP000178175"/>
    </source>
</evidence>
<keyword evidence="1" id="KW-0472">Membrane</keyword>